<feature type="compositionally biased region" description="Basic and acidic residues" evidence="1">
    <location>
        <begin position="19"/>
        <end position="28"/>
    </location>
</feature>
<feature type="region of interest" description="Disordered" evidence="1">
    <location>
        <begin position="19"/>
        <end position="56"/>
    </location>
</feature>
<name>A0A8S1W1L3_9CILI</name>
<sequence>MITATRSLNVRLPQLSMKNLEKSREKSNKPTIRSINNVYDYSNSPPKTRTDNISRGSLSTPLQYCRYSCYNICRVDSSFNDQEIFSAQQKSVQRNENSKNIYSDQIEKLSQRIKNLSKTKKKMQESISSKQYKKTEPYIQKQSDKYQPKSPKLILKTEEKNEEFNNEQKKLIQEKMQEIYSQVQSILKSHKGYVRQIEKKNVYIQLVQLKKEFKLVNQDYNEFYINNTNEQFKLDFELVDRIEQLKKLFENKRPTKRNCGSLFDGMDISIVIQTEADEKPNNIDFKEISEKDFEQSQDQIGQFADQMTDCSPANSTTRRRTTNLNKRQTKQYSIQPIQIQQEMNQQPQISRRKSSVKSINSPLTPKTPDSPSTMTSRNNKFTAQQILQQKLKLPATPPKKQDQQQFQEDQTNIIKKEIQKRQSKLISRKTTLEISKQPKQNSRLNSRNSLVEVTEHSENEQKIKSNNDTNQQQMNNENKQEINDVQYILDQLVDNKEQIAIQNQTQILQQNQNVSKKEQQQQQHTKNQDIKECKIIQELYQCTFIYDQDILNKHRKNKHKNQWSQDILSIMSNYYQFF</sequence>
<reference evidence="2" key="1">
    <citation type="submission" date="2021-01" db="EMBL/GenBank/DDBJ databases">
        <authorList>
            <consortium name="Genoscope - CEA"/>
            <person name="William W."/>
        </authorList>
    </citation>
    <scope>NUCLEOTIDE SEQUENCE</scope>
</reference>
<feature type="compositionally biased region" description="Polar residues" evidence="1">
    <location>
        <begin position="428"/>
        <end position="451"/>
    </location>
</feature>
<feature type="compositionally biased region" description="Polar residues" evidence="1">
    <location>
        <begin position="29"/>
        <end position="56"/>
    </location>
</feature>
<dbReference type="Proteomes" id="UP000689195">
    <property type="component" value="Unassembled WGS sequence"/>
</dbReference>
<organism evidence="2 3">
    <name type="scientific">Paramecium pentaurelia</name>
    <dbReference type="NCBI Taxonomy" id="43138"/>
    <lineage>
        <taxon>Eukaryota</taxon>
        <taxon>Sar</taxon>
        <taxon>Alveolata</taxon>
        <taxon>Ciliophora</taxon>
        <taxon>Intramacronucleata</taxon>
        <taxon>Oligohymenophorea</taxon>
        <taxon>Peniculida</taxon>
        <taxon>Parameciidae</taxon>
        <taxon>Paramecium</taxon>
    </lineage>
</organism>
<proteinExistence type="predicted"/>
<evidence type="ECO:0000256" key="1">
    <source>
        <dbReference type="SAM" id="MobiDB-lite"/>
    </source>
</evidence>
<accession>A0A8S1W1L3</accession>
<feature type="compositionally biased region" description="Polar residues" evidence="1">
    <location>
        <begin position="323"/>
        <end position="333"/>
    </location>
</feature>
<gene>
    <name evidence="2" type="ORF">PPENT_87.1.T0820213</name>
</gene>
<dbReference type="AlphaFoldDB" id="A0A8S1W1L3"/>
<feature type="region of interest" description="Disordered" evidence="1">
    <location>
        <begin position="305"/>
        <end position="377"/>
    </location>
</feature>
<feature type="region of interest" description="Disordered" evidence="1">
    <location>
        <begin position="118"/>
        <end position="143"/>
    </location>
</feature>
<protein>
    <submittedName>
        <fullName evidence="2">Uncharacterized protein</fullName>
    </submittedName>
</protein>
<evidence type="ECO:0000313" key="2">
    <source>
        <dbReference type="EMBL" id="CAD8184248.1"/>
    </source>
</evidence>
<dbReference type="EMBL" id="CAJJDO010000082">
    <property type="protein sequence ID" value="CAD8184248.1"/>
    <property type="molecule type" value="Genomic_DNA"/>
</dbReference>
<feature type="compositionally biased region" description="Low complexity" evidence="1">
    <location>
        <begin position="334"/>
        <end position="349"/>
    </location>
</feature>
<feature type="compositionally biased region" description="Polar residues" evidence="1">
    <location>
        <begin position="356"/>
        <end position="377"/>
    </location>
</feature>
<feature type="region of interest" description="Disordered" evidence="1">
    <location>
        <begin position="419"/>
        <end position="472"/>
    </location>
</feature>
<evidence type="ECO:0000313" key="3">
    <source>
        <dbReference type="Proteomes" id="UP000689195"/>
    </source>
</evidence>
<keyword evidence="3" id="KW-1185">Reference proteome</keyword>
<comment type="caution">
    <text evidence="2">The sequence shown here is derived from an EMBL/GenBank/DDBJ whole genome shotgun (WGS) entry which is preliminary data.</text>
</comment>
<dbReference type="OrthoDB" id="307196at2759"/>
<feature type="compositionally biased region" description="Basic and acidic residues" evidence="1">
    <location>
        <begin position="453"/>
        <end position="465"/>
    </location>
</feature>